<evidence type="ECO:0000313" key="1">
    <source>
        <dbReference type="EMBL" id="KAF4088609.1"/>
    </source>
</evidence>
<protein>
    <submittedName>
        <fullName evidence="1">Uncharacterized protein</fullName>
    </submittedName>
</protein>
<keyword evidence="2" id="KW-1185">Reference proteome</keyword>
<accession>A0A7J6B2K6</accession>
<dbReference type="Proteomes" id="UP000593565">
    <property type="component" value="Unassembled WGS sequence"/>
</dbReference>
<name>A0A7J6B2K6_AMEME</name>
<proteinExistence type="predicted"/>
<dbReference type="EMBL" id="JAAGNN010000005">
    <property type="protein sequence ID" value="KAF4088609.1"/>
    <property type="molecule type" value="Genomic_DNA"/>
</dbReference>
<reference evidence="1 2" key="1">
    <citation type="submission" date="2020-02" db="EMBL/GenBank/DDBJ databases">
        <title>A chromosome-scale genome assembly of the black bullhead catfish (Ameiurus melas).</title>
        <authorList>
            <person name="Wen M."/>
            <person name="Zham M."/>
            <person name="Cabau C."/>
            <person name="Klopp C."/>
            <person name="Donnadieu C."/>
            <person name="Roques C."/>
            <person name="Bouchez O."/>
            <person name="Lampietro C."/>
            <person name="Jouanno E."/>
            <person name="Herpin A."/>
            <person name="Louis A."/>
            <person name="Berthelot C."/>
            <person name="Parey E."/>
            <person name="Roest-Crollius H."/>
            <person name="Braasch I."/>
            <person name="Postlethwait J."/>
            <person name="Robinson-Rechavi M."/>
            <person name="Echchiki A."/>
            <person name="Begum T."/>
            <person name="Montfort J."/>
            <person name="Schartl M."/>
            <person name="Bobe J."/>
            <person name="Guiguen Y."/>
        </authorList>
    </citation>
    <scope>NUCLEOTIDE SEQUENCE [LARGE SCALE GENOMIC DNA]</scope>
    <source>
        <strain evidence="1">M_S1</strain>
        <tissue evidence="1">Blood</tissue>
    </source>
</reference>
<sequence>MRALICLANDCSDLAKWSLITNRDDVVARYDRTSCRSVKEGFQMSHDLYLKGDLTLTAADYSKRNVYTCWCGDRSVNDVRLGIKPSTLLVQINPGKDLLMDLYVPELAKVIFEGEEICRVDQSSLHCIEEYRPRTSL</sequence>
<organism evidence="1 2">
    <name type="scientific">Ameiurus melas</name>
    <name type="common">Black bullhead</name>
    <name type="synonym">Silurus melas</name>
    <dbReference type="NCBI Taxonomy" id="219545"/>
    <lineage>
        <taxon>Eukaryota</taxon>
        <taxon>Metazoa</taxon>
        <taxon>Chordata</taxon>
        <taxon>Craniata</taxon>
        <taxon>Vertebrata</taxon>
        <taxon>Euteleostomi</taxon>
        <taxon>Actinopterygii</taxon>
        <taxon>Neopterygii</taxon>
        <taxon>Teleostei</taxon>
        <taxon>Ostariophysi</taxon>
        <taxon>Siluriformes</taxon>
        <taxon>Ictaluridae</taxon>
        <taxon>Ameiurus</taxon>
    </lineage>
</organism>
<comment type="caution">
    <text evidence="1">The sequence shown here is derived from an EMBL/GenBank/DDBJ whole genome shotgun (WGS) entry which is preliminary data.</text>
</comment>
<evidence type="ECO:0000313" key="2">
    <source>
        <dbReference type="Proteomes" id="UP000593565"/>
    </source>
</evidence>
<gene>
    <name evidence="1" type="ORF">AMELA_G00056710</name>
</gene>
<dbReference type="AlphaFoldDB" id="A0A7J6B2K6"/>